<sequence>MDPVYLDYAATTPMREEVRNAMSAYLSESFGNPSSIHRWGRVAEDALEQARDDVAGALGARSSEISFVRGGTESDNLAILGWCRAQKLEGRTPSIVVTVVEHQA</sequence>
<feature type="domain" description="Aminotransferase class V" evidence="3">
    <location>
        <begin position="4"/>
        <end position="104"/>
    </location>
</feature>
<dbReference type="Gene3D" id="3.90.1150.10">
    <property type="entry name" value="Aspartate Aminotransferase, domain 1"/>
    <property type="match status" value="1"/>
</dbReference>
<dbReference type="PANTHER" id="PTHR11601">
    <property type="entry name" value="CYSTEINE DESULFURYLASE FAMILY MEMBER"/>
    <property type="match status" value="1"/>
</dbReference>
<name>A0A383DW23_9ZZZZ</name>
<dbReference type="Pfam" id="PF00266">
    <property type="entry name" value="Aminotran_5"/>
    <property type="match status" value="1"/>
</dbReference>
<reference evidence="4" key="1">
    <citation type="submission" date="2018-05" db="EMBL/GenBank/DDBJ databases">
        <authorList>
            <person name="Lanie J.A."/>
            <person name="Ng W.-L."/>
            <person name="Kazmierczak K.M."/>
            <person name="Andrzejewski T.M."/>
            <person name="Davidsen T.M."/>
            <person name="Wayne K.J."/>
            <person name="Tettelin H."/>
            <person name="Glass J.I."/>
            <person name="Rusch D."/>
            <person name="Podicherti R."/>
            <person name="Tsui H.-C.T."/>
            <person name="Winkler M.E."/>
        </authorList>
    </citation>
    <scope>NUCLEOTIDE SEQUENCE</scope>
</reference>
<accession>A0A383DW23</accession>
<dbReference type="Gene3D" id="1.10.260.50">
    <property type="match status" value="1"/>
</dbReference>
<dbReference type="InterPro" id="IPR015421">
    <property type="entry name" value="PyrdxlP-dep_Trfase_major"/>
</dbReference>
<comment type="similarity">
    <text evidence="2">Belongs to the class-V pyridoxal-phosphate-dependent aminotransferase family. NifS/IscS subfamily.</text>
</comment>
<dbReference type="InterPro" id="IPR015422">
    <property type="entry name" value="PyrdxlP-dep_Trfase_small"/>
</dbReference>
<evidence type="ECO:0000313" key="4">
    <source>
        <dbReference type="EMBL" id="SVE48736.1"/>
    </source>
</evidence>
<dbReference type="InterPro" id="IPR000192">
    <property type="entry name" value="Aminotrans_V_dom"/>
</dbReference>
<dbReference type="InterPro" id="IPR015424">
    <property type="entry name" value="PyrdxlP-dep_Trfase"/>
</dbReference>
<dbReference type="Gene3D" id="3.40.640.10">
    <property type="entry name" value="Type I PLP-dependent aspartate aminotransferase-like (Major domain)"/>
    <property type="match status" value="1"/>
</dbReference>
<evidence type="ECO:0000259" key="3">
    <source>
        <dbReference type="Pfam" id="PF00266"/>
    </source>
</evidence>
<organism evidence="4">
    <name type="scientific">marine metagenome</name>
    <dbReference type="NCBI Taxonomy" id="408172"/>
    <lineage>
        <taxon>unclassified sequences</taxon>
        <taxon>metagenomes</taxon>
        <taxon>ecological metagenomes</taxon>
    </lineage>
</organism>
<dbReference type="EMBL" id="UINC01220707">
    <property type="protein sequence ID" value="SVE48736.1"/>
    <property type="molecule type" value="Genomic_DNA"/>
</dbReference>
<gene>
    <name evidence="4" type="ORF">METZ01_LOCUS501590</name>
</gene>
<comment type="cofactor">
    <cofactor evidence="1">
        <name>pyridoxal 5'-phosphate</name>
        <dbReference type="ChEBI" id="CHEBI:597326"/>
    </cofactor>
</comment>
<proteinExistence type="inferred from homology"/>
<dbReference type="PANTHER" id="PTHR11601:SF34">
    <property type="entry name" value="CYSTEINE DESULFURASE"/>
    <property type="match status" value="1"/>
</dbReference>
<protein>
    <recommendedName>
        <fullName evidence="3">Aminotransferase class V domain-containing protein</fullName>
    </recommendedName>
</protein>
<dbReference type="AlphaFoldDB" id="A0A383DW23"/>
<dbReference type="SUPFAM" id="SSF53383">
    <property type="entry name" value="PLP-dependent transferases"/>
    <property type="match status" value="1"/>
</dbReference>
<evidence type="ECO:0000256" key="1">
    <source>
        <dbReference type="ARBA" id="ARBA00001933"/>
    </source>
</evidence>
<feature type="non-terminal residue" evidence="4">
    <location>
        <position position="104"/>
    </location>
</feature>
<evidence type="ECO:0000256" key="2">
    <source>
        <dbReference type="ARBA" id="ARBA00006490"/>
    </source>
</evidence>